<dbReference type="GO" id="GO:0006508">
    <property type="term" value="P:proteolysis"/>
    <property type="evidence" value="ECO:0007669"/>
    <property type="project" value="InterPro"/>
</dbReference>
<feature type="domain" description="Peptidase A2" evidence="3">
    <location>
        <begin position="281"/>
        <end position="353"/>
    </location>
</feature>
<dbReference type="GO" id="GO:0071897">
    <property type="term" value="P:DNA biosynthetic process"/>
    <property type="evidence" value="ECO:0007669"/>
    <property type="project" value="UniProtKB-ARBA"/>
</dbReference>
<protein>
    <submittedName>
        <fullName evidence="4">Transposon Tf2-9 polyprotein</fullName>
    </submittedName>
</protein>
<dbReference type="InterPro" id="IPR021109">
    <property type="entry name" value="Peptidase_aspartic_dom_sf"/>
</dbReference>
<dbReference type="SUPFAM" id="SSF50630">
    <property type="entry name" value="Acid proteases"/>
    <property type="match status" value="1"/>
</dbReference>
<feature type="compositionally biased region" description="Basic and acidic residues" evidence="2">
    <location>
        <begin position="194"/>
        <end position="208"/>
    </location>
</feature>
<dbReference type="Gene3D" id="2.40.70.10">
    <property type="entry name" value="Acid Proteases"/>
    <property type="match status" value="1"/>
</dbReference>
<gene>
    <name evidence="4" type="primary">Tf2-9_331</name>
    <name evidence="4" type="ORF">TNCV_2140131</name>
</gene>
<proteinExistence type="predicted"/>
<dbReference type="SUPFAM" id="SSF56672">
    <property type="entry name" value="DNA/RNA polymerases"/>
    <property type="match status" value="1"/>
</dbReference>
<reference evidence="4" key="1">
    <citation type="submission" date="2020-08" db="EMBL/GenBank/DDBJ databases">
        <title>Multicomponent nature underlies the extraordinary mechanical properties of spider dragline silk.</title>
        <authorList>
            <person name="Kono N."/>
            <person name="Nakamura H."/>
            <person name="Mori M."/>
            <person name="Yoshida Y."/>
            <person name="Ohtoshi R."/>
            <person name="Malay A.D."/>
            <person name="Moran D.A.P."/>
            <person name="Tomita M."/>
            <person name="Numata K."/>
            <person name="Arakawa K."/>
        </authorList>
    </citation>
    <scope>NUCLEOTIDE SEQUENCE</scope>
</reference>
<evidence type="ECO:0000259" key="3">
    <source>
        <dbReference type="PROSITE" id="PS50175"/>
    </source>
</evidence>
<dbReference type="AlphaFoldDB" id="A0A8X6S503"/>
<dbReference type="FunFam" id="2.40.70.10:FF:000130">
    <property type="entry name" value="Retrovirus-related Pol polyprotein from transposon opus-like Protein"/>
    <property type="match status" value="1"/>
</dbReference>
<dbReference type="PROSITE" id="PS00141">
    <property type="entry name" value="ASP_PROTEASE"/>
    <property type="match status" value="1"/>
</dbReference>
<comment type="caution">
    <text evidence="4">The sequence shown here is derived from an EMBL/GenBank/DDBJ whole genome shotgun (WGS) entry which is preliminary data.</text>
</comment>
<evidence type="ECO:0000313" key="4">
    <source>
        <dbReference type="EMBL" id="GFY00618.1"/>
    </source>
</evidence>
<evidence type="ECO:0000256" key="1">
    <source>
        <dbReference type="ARBA" id="ARBA00022801"/>
    </source>
</evidence>
<keyword evidence="5" id="KW-1185">Reference proteome</keyword>
<dbReference type="InterPro" id="IPR055469">
    <property type="entry name" value="DUF7041"/>
</dbReference>
<name>A0A8X6S503_TRICX</name>
<dbReference type="PANTHER" id="PTHR33327">
    <property type="entry name" value="ENDONUCLEASE"/>
    <property type="match status" value="1"/>
</dbReference>
<dbReference type="Gene3D" id="3.10.10.10">
    <property type="entry name" value="HIV Type 1 Reverse Transcriptase, subunit A, domain 1"/>
    <property type="match status" value="1"/>
</dbReference>
<dbReference type="EMBL" id="BMAU01021221">
    <property type="protein sequence ID" value="GFY00618.1"/>
    <property type="molecule type" value="Genomic_DNA"/>
</dbReference>
<evidence type="ECO:0000256" key="2">
    <source>
        <dbReference type="SAM" id="MobiDB-lite"/>
    </source>
</evidence>
<feature type="region of interest" description="Disordered" evidence="2">
    <location>
        <begin position="194"/>
        <end position="223"/>
    </location>
</feature>
<accession>A0A8X6S503</accession>
<dbReference type="PROSITE" id="PS50175">
    <property type="entry name" value="ASP_PROT_RETROV"/>
    <property type="match status" value="1"/>
</dbReference>
<dbReference type="Pfam" id="PF23055">
    <property type="entry name" value="DUF7041"/>
    <property type="match status" value="1"/>
</dbReference>
<organism evidence="4 5">
    <name type="scientific">Trichonephila clavipes</name>
    <name type="common">Golden silk orbweaver</name>
    <name type="synonym">Nephila clavipes</name>
    <dbReference type="NCBI Taxonomy" id="2585209"/>
    <lineage>
        <taxon>Eukaryota</taxon>
        <taxon>Metazoa</taxon>
        <taxon>Ecdysozoa</taxon>
        <taxon>Arthropoda</taxon>
        <taxon>Chelicerata</taxon>
        <taxon>Arachnida</taxon>
        <taxon>Araneae</taxon>
        <taxon>Araneomorphae</taxon>
        <taxon>Entelegynae</taxon>
        <taxon>Araneoidea</taxon>
        <taxon>Nephilidae</taxon>
        <taxon>Trichonephila</taxon>
    </lineage>
</organism>
<dbReference type="PANTHER" id="PTHR33327:SF3">
    <property type="entry name" value="RNA-DIRECTED DNA POLYMERASE"/>
    <property type="match status" value="1"/>
</dbReference>
<dbReference type="GO" id="GO:0004190">
    <property type="term" value="F:aspartic-type endopeptidase activity"/>
    <property type="evidence" value="ECO:0007669"/>
    <property type="project" value="InterPro"/>
</dbReference>
<dbReference type="InterPro" id="IPR001969">
    <property type="entry name" value="Aspartic_peptidase_AS"/>
</dbReference>
<evidence type="ECO:0000313" key="5">
    <source>
        <dbReference type="Proteomes" id="UP000887159"/>
    </source>
</evidence>
<feature type="compositionally biased region" description="Basic residues" evidence="2">
    <location>
        <begin position="209"/>
        <end position="222"/>
    </location>
</feature>
<dbReference type="InterPro" id="IPR001995">
    <property type="entry name" value="Peptidase_A2_cat"/>
</dbReference>
<sequence length="482" mass="54345">MAEITAVKIPPFNFNDPQLWFSTCERTFALGVPKAITDTFTKFNYIVSNLPPEAAAIVRDLIITPDETDPYGAIKAQLIQRTGESSQQEIRKLLTGEELGDRKPSELLRTMNRHAASQNVPEELMLELFLQQLPTAVQTILASITPITVEKAAEVADRILEVSTPTVSLSTNAIASSSENRILQEIERLHKRIDDLTMKERRTPERRNSSRPRNRSRNRSFSRSRNLVVGITKSFKNELRNAFHHAAIKKKKRIQRGVNATTFSQPHISRRLFIKDKSSNTAFLIDTGSDVSVLPASLSEKRKGNSIQQLSAANTSPINVYGKRLTLDLNLRRVFRWPFLIASVSVPIIGADFLYNFNISPDLRNRKLIDNATKISTNCKLVSPEVHSIKLVSGESIFHDVLREFPEIVKPPSFSQEVKHNIKHFIETSGPPVFAKARRLAPDRLKIAKSEFQHMLNLGHVRPSKSNYASPLHIVPKKDSND</sequence>
<keyword evidence="1" id="KW-0378">Hydrolase</keyword>
<dbReference type="Proteomes" id="UP000887159">
    <property type="component" value="Unassembled WGS sequence"/>
</dbReference>
<dbReference type="InterPro" id="IPR043502">
    <property type="entry name" value="DNA/RNA_pol_sf"/>
</dbReference>